<dbReference type="KEGG" id="acom:CEW83_03440"/>
<evidence type="ECO:0000313" key="3">
    <source>
        <dbReference type="Proteomes" id="UP000244930"/>
    </source>
</evidence>
<gene>
    <name evidence="2" type="ORF">CEW83_03440</name>
</gene>
<keyword evidence="2" id="KW-0808">Transferase</keyword>
<evidence type="ECO:0000259" key="1">
    <source>
        <dbReference type="PROSITE" id="PS51186"/>
    </source>
</evidence>
<dbReference type="InterPro" id="IPR016181">
    <property type="entry name" value="Acyl_CoA_acyltransferase"/>
</dbReference>
<dbReference type="Gene3D" id="3.40.630.30">
    <property type="match status" value="1"/>
</dbReference>
<dbReference type="EMBL" id="CP022187">
    <property type="protein sequence ID" value="AWI77474.1"/>
    <property type="molecule type" value="Genomic_DNA"/>
</dbReference>
<dbReference type="InterPro" id="IPR000182">
    <property type="entry name" value="GNAT_dom"/>
</dbReference>
<reference evidence="2 3" key="1">
    <citation type="submission" date="2017-06" db="EMBL/GenBank/DDBJ databases">
        <title>Azoarcus.</title>
        <authorList>
            <person name="Woo J.-H."/>
            <person name="Kim H.-S."/>
        </authorList>
    </citation>
    <scope>NUCLEOTIDE SEQUENCE [LARGE SCALE GENOMIC DNA]</scope>
    <source>
        <strain evidence="2 3">TSPY31</strain>
    </source>
</reference>
<dbReference type="Proteomes" id="UP000244930">
    <property type="component" value="Chromosome"/>
</dbReference>
<name>A0A2U8GVN0_9RHOO</name>
<dbReference type="CDD" id="cd04301">
    <property type="entry name" value="NAT_SF"/>
    <property type="match status" value="1"/>
</dbReference>
<dbReference type="GO" id="GO:0016747">
    <property type="term" value="F:acyltransferase activity, transferring groups other than amino-acyl groups"/>
    <property type="evidence" value="ECO:0007669"/>
    <property type="project" value="InterPro"/>
</dbReference>
<accession>A0A2U8GVN0</accession>
<protein>
    <submittedName>
        <fullName evidence="2">GNAT family N-acetyltransferase</fullName>
    </submittedName>
</protein>
<organism evidence="2 3">
    <name type="scientific">Parazoarcus communis</name>
    <dbReference type="NCBI Taxonomy" id="41977"/>
    <lineage>
        <taxon>Bacteria</taxon>
        <taxon>Pseudomonadati</taxon>
        <taxon>Pseudomonadota</taxon>
        <taxon>Betaproteobacteria</taxon>
        <taxon>Rhodocyclales</taxon>
        <taxon>Zoogloeaceae</taxon>
        <taxon>Parazoarcus</taxon>
    </lineage>
</organism>
<feature type="domain" description="N-acetyltransferase" evidence="1">
    <location>
        <begin position="1"/>
        <end position="159"/>
    </location>
</feature>
<dbReference type="SUPFAM" id="SSF55729">
    <property type="entry name" value="Acyl-CoA N-acyltransferases (Nat)"/>
    <property type="match status" value="1"/>
</dbReference>
<evidence type="ECO:0000313" key="2">
    <source>
        <dbReference type="EMBL" id="AWI77474.1"/>
    </source>
</evidence>
<sequence>MVSGDLSAVMAVQTEAYGDGFIEGVEVIAARLEAAPETAWVAEDGYGVCAYLVGYPSMEGRMTSLGGLFRVAPVADCLYLHDLAVSPRAAGRRVGPSLVRKALGFAQDARLKSSTLVSVQASRAFWLRQGFCVAMPDAEESAKLDSYPGDAVYMARRLGP</sequence>
<keyword evidence="3" id="KW-1185">Reference proteome</keyword>
<dbReference type="AlphaFoldDB" id="A0A2U8GVN0"/>
<dbReference type="Pfam" id="PF00583">
    <property type="entry name" value="Acetyltransf_1"/>
    <property type="match status" value="1"/>
</dbReference>
<proteinExistence type="predicted"/>
<dbReference type="PROSITE" id="PS51186">
    <property type="entry name" value="GNAT"/>
    <property type="match status" value="1"/>
</dbReference>